<dbReference type="InterPro" id="IPR035994">
    <property type="entry name" value="Nucleoside_phosphorylase_sf"/>
</dbReference>
<dbReference type="Proteomes" id="UP000674938">
    <property type="component" value="Unassembled WGS sequence"/>
</dbReference>
<evidence type="ECO:0000256" key="2">
    <source>
        <dbReference type="ARBA" id="ARBA00011974"/>
    </source>
</evidence>
<organism evidence="7 8">
    <name type="scientific">Vagococcus allomyrinae</name>
    <dbReference type="NCBI Taxonomy" id="2794353"/>
    <lineage>
        <taxon>Bacteria</taxon>
        <taxon>Bacillati</taxon>
        <taxon>Bacillota</taxon>
        <taxon>Bacilli</taxon>
        <taxon>Lactobacillales</taxon>
        <taxon>Enterococcaceae</taxon>
        <taxon>Vagococcus</taxon>
    </lineage>
</organism>
<dbReference type="EMBL" id="JAEEGA010000003">
    <property type="protein sequence ID" value="MBP1040697.1"/>
    <property type="molecule type" value="Genomic_DNA"/>
</dbReference>
<dbReference type="GO" id="GO:0019284">
    <property type="term" value="P:L-methionine salvage from S-adenosylmethionine"/>
    <property type="evidence" value="ECO:0007669"/>
    <property type="project" value="TreeGrafter"/>
</dbReference>
<dbReference type="RefSeq" id="WP_209525962.1">
    <property type="nucleotide sequence ID" value="NZ_JAEEGA010000003.1"/>
</dbReference>
<dbReference type="GO" id="GO:0008930">
    <property type="term" value="F:methylthioadenosine nucleosidase activity"/>
    <property type="evidence" value="ECO:0007669"/>
    <property type="project" value="InterPro"/>
</dbReference>
<evidence type="ECO:0000259" key="6">
    <source>
        <dbReference type="Pfam" id="PF01048"/>
    </source>
</evidence>
<dbReference type="Gene3D" id="3.40.50.1580">
    <property type="entry name" value="Nucleoside phosphorylase domain"/>
    <property type="match status" value="1"/>
</dbReference>
<dbReference type="NCBIfam" id="TIGR01704">
    <property type="entry name" value="MTA_SAH-Nsdase"/>
    <property type="match status" value="1"/>
</dbReference>
<dbReference type="EC" id="3.2.2.9" evidence="2"/>
<dbReference type="AlphaFoldDB" id="A0A940P9Z8"/>
<evidence type="ECO:0000256" key="1">
    <source>
        <dbReference type="ARBA" id="ARBA00004945"/>
    </source>
</evidence>
<reference evidence="7" key="1">
    <citation type="submission" date="2020-12" db="EMBL/GenBank/DDBJ databases">
        <title>Vagococcus allomyrinae sp. nov. and Enterococcus lavae sp. nov., isolated from the larvae of Allomyrina dichotoma.</title>
        <authorList>
            <person name="Lee S.D."/>
        </authorList>
    </citation>
    <scope>NUCLEOTIDE SEQUENCE</scope>
    <source>
        <strain evidence="7">BWB3-3</strain>
    </source>
</reference>
<comment type="caution">
    <text evidence="7">The sequence shown here is derived from an EMBL/GenBank/DDBJ whole genome shotgun (WGS) entry which is preliminary data.</text>
</comment>
<gene>
    <name evidence="7" type="ORF">I6N95_06750</name>
</gene>
<dbReference type="SUPFAM" id="SSF53167">
    <property type="entry name" value="Purine and uridine phosphorylases"/>
    <property type="match status" value="1"/>
</dbReference>
<evidence type="ECO:0000256" key="4">
    <source>
        <dbReference type="ARBA" id="ARBA00022801"/>
    </source>
</evidence>
<accession>A0A940P9Z8</accession>
<keyword evidence="3" id="KW-0028">Amino-acid biosynthesis</keyword>
<evidence type="ECO:0000313" key="8">
    <source>
        <dbReference type="Proteomes" id="UP000674938"/>
    </source>
</evidence>
<dbReference type="Pfam" id="PF01048">
    <property type="entry name" value="PNP_UDP_1"/>
    <property type="match status" value="1"/>
</dbReference>
<name>A0A940P9Z8_9ENTE</name>
<dbReference type="PANTHER" id="PTHR46832:SF1">
    <property type="entry name" value="5'-METHYLTHIOADENOSINE_S-ADENOSYLHOMOCYSTEINE NUCLEOSIDASE"/>
    <property type="match status" value="1"/>
</dbReference>
<comment type="pathway">
    <text evidence="1">Amino-acid biosynthesis; L-methionine biosynthesis via salvage pathway; S-methyl-5-thio-alpha-D-ribose 1-phosphate from S-methyl-5'-thioadenosine (hydrolase route): step 1/2.</text>
</comment>
<sequence length="237" mass="25778">MRIAIAAAMEEELWPFRTSYQVETRFHQGKIKIEEVIHQQNYQLFLVETGIGKVNAGSAAAILCEQFAPDVIVNTGSAGGFSDQLSVGDVVVGTSFRYSDVDATGFDYELGQVPQMPASYDVSQGWLALIEQLPQPASYKRIKGLVVTADSFMSNQGQVKQIKEAFPKALASDMEGTAIAQVASFYRIPVLNIRGISDIAGTDAPQAFDANINLAANHAFEQTQLLIQKAVEENVTN</sequence>
<keyword evidence="8" id="KW-1185">Reference proteome</keyword>
<dbReference type="InterPro" id="IPR010049">
    <property type="entry name" value="MTA_SAH_Nsdase"/>
</dbReference>
<dbReference type="InterPro" id="IPR000845">
    <property type="entry name" value="Nucleoside_phosphorylase_d"/>
</dbReference>
<keyword evidence="4 7" id="KW-0378">Hydrolase</keyword>
<keyword evidence="5" id="KW-0486">Methionine biosynthesis</keyword>
<dbReference type="GO" id="GO:0005829">
    <property type="term" value="C:cytosol"/>
    <property type="evidence" value="ECO:0007669"/>
    <property type="project" value="TreeGrafter"/>
</dbReference>
<dbReference type="NCBIfam" id="NF004079">
    <property type="entry name" value="PRK05584.1"/>
    <property type="match status" value="1"/>
</dbReference>
<evidence type="ECO:0000256" key="3">
    <source>
        <dbReference type="ARBA" id="ARBA00022605"/>
    </source>
</evidence>
<dbReference type="GO" id="GO:0009164">
    <property type="term" value="P:nucleoside catabolic process"/>
    <property type="evidence" value="ECO:0007669"/>
    <property type="project" value="InterPro"/>
</dbReference>
<protein>
    <recommendedName>
        <fullName evidence="2">adenosylhomocysteine nucleosidase</fullName>
        <ecNumber evidence="2">3.2.2.9</ecNumber>
    </recommendedName>
</protein>
<dbReference type="PANTHER" id="PTHR46832">
    <property type="entry name" value="5'-METHYLTHIOADENOSINE/S-ADENOSYLHOMOCYSTEINE NUCLEOSIDASE"/>
    <property type="match status" value="1"/>
</dbReference>
<feature type="domain" description="Nucleoside phosphorylase" evidence="6">
    <location>
        <begin position="2"/>
        <end position="220"/>
    </location>
</feature>
<dbReference type="GO" id="GO:0008782">
    <property type="term" value="F:adenosylhomocysteine nucleosidase activity"/>
    <property type="evidence" value="ECO:0007669"/>
    <property type="project" value="UniProtKB-EC"/>
</dbReference>
<proteinExistence type="predicted"/>
<evidence type="ECO:0000313" key="7">
    <source>
        <dbReference type="EMBL" id="MBP1040697.1"/>
    </source>
</evidence>
<evidence type="ECO:0000256" key="5">
    <source>
        <dbReference type="ARBA" id="ARBA00023167"/>
    </source>
</evidence>
<dbReference type="GO" id="GO:0019509">
    <property type="term" value="P:L-methionine salvage from methylthioadenosine"/>
    <property type="evidence" value="ECO:0007669"/>
    <property type="project" value="InterPro"/>
</dbReference>
<keyword evidence="7" id="KW-0326">Glycosidase</keyword>
<dbReference type="CDD" id="cd09008">
    <property type="entry name" value="MTAN"/>
    <property type="match status" value="1"/>
</dbReference>